<dbReference type="PANTHER" id="PTHR30579">
    <property type="entry name" value="TRANSCRIPTIONAL REGULATOR"/>
    <property type="match status" value="1"/>
</dbReference>
<reference evidence="6 7" key="1">
    <citation type="journal article" date="2019" name="Int. J. Syst. Evol. Microbiol.">
        <title>The Global Catalogue of Microorganisms (GCM) 10K type strain sequencing project: providing services to taxonomists for standard genome sequencing and annotation.</title>
        <authorList>
            <consortium name="The Broad Institute Genomics Platform"/>
            <consortium name="The Broad Institute Genome Sequencing Center for Infectious Disease"/>
            <person name="Wu L."/>
            <person name="Ma J."/>
        </authorList>
    </citation>
    <scope>NUCLEOTIDE SEQUENCE [LARGE SCALE GENOMIC DNA]</scope>
    <source>
        <strain evidence="6 7">JCM 11117</strain>
    </source>
</reference>
<comment type="caution">
    <text evidence="6">The sequence shown here is derived from an EMBL/GenBank/DDBJ whole genome shotgun (WGS) entry which is preliminary data.</text>
</comment>
<proteinExistence type="inferred from homology"/>
<dbReference type="InterPro" id="IPR036388">
    <property type="entry name" value="WH-like_DNA-bd_sf"/>
</dbReference>
<dbReference type="EMBL" id="BAAAHP010000108">
    <property type="protein sequence ID" value="GAA0942602.1"/>
    <property type="molecule type" value="Genomic_DNA"/>
</dbReference>
<protein>
    <submittedName>
        <fullName evidence="6">LysR family transcriptional regulator</fullName>
    </submittedName>
</protein>
<keyword evidence="7" id="KW-1185">Reference proteome</keyword>
<evidence type="ECO:0000313" key="6">
    <source>
        <dbReference type="EMBL" id="GAA0942602.1"/>
    </source>
</evidence>
<keyword evidence="3" id="KW-0238">DNA-binding</keyword>
<dbReference type="SUPFAM" id="SSF46785">
    <property type="entry name" value="Winged helix' DNA-binding domain"/>
    <property type="match status" value="1"/>
</dbReference>
<dbReference type="InterPro" id="IPR050176">
    <property type="entry name" value="LTTR"/>
</dbReference>
<organism evidence="6 7">
    <name type="scientific">Pseudonocardia zijingensis</name>
    <dbReference type="NCBI Taxonomy" id="153376"/>
    <lineage>
        <taxon>Bacteria</taxon>
        <taxon>Bacillati</taxon>
        <taxon>Actinomycetota</taxon>
        <taxon>Actinomycetes</taxon>
        <taxon>Pseudonocardiales</taxon>
        <taxon>Pseudonocardiaceae</taxon>
        <taxon>Pseudonocardia</taxon>
    </lineage>
</organism>
<gene>
    <name evidence="6" type="ORF">GCM10009559_38870</name>
</gene>
<dbReference type="InterPro" id="IPR036390">
    <property type="entry name" value="WH_DNA-bd_sf"/>
</dbReference>
<dbReference type="PRINTS" id="PR00039">
    <property type="entry name" value="HTHLYSR"/>
</dbReference>
<sequence length="286" mass="29978">MGRTLDLEHLRSFVAVADCGGFHRAAKALHLSQPTVSQHVRRLESVVGQPLTERVGRLSRMTAAGELLLGEARRILALHDETLRRLGADTDEDLVVGATEHAADDLLPELASALADGPGVGQVRFRLDRGARLREAIDRGDVDVALLLGDPEDERSQQAGALPLRWYAAPGWSGAPEHGPVPLVALDEPCAIRSRALETLAAHATTAAITCEAAYLAGVLAAARSGLGVALLATVGAGPDGLERRDDLPAVTPLPVAVRSRRGLRPEVADLAAAAVRNILVAGHSG</sequence>
<evidence type="ECO:0000313" key="7">
    <source>
        <dbReference type="Proteomes" id="UP001499967"/>
    </source>
</evidence>
<dbReference type="PROSITE" id="PS50931">
    <property type="entry name" value="HTH_LYSR"/>
    <property type="match status" value="1"/>
</dbReference>
<name>A0ABN1QHH2_9PSEU</name>
<comment type="similarity">
    <text evidence="1">Belongs to the LysR transcriptional regulatory family.</text>
</comment>
<evidence type="ECO:0000256" key="3">
    <source>
        <dbReference type="ARBA" id="ARBA00023125"/>
    </source>
</evidence>
<dbReference type="Pfam" id="PF00126">
    <property type="entry name" value="HTH_1"/>
    <property type="match status" value="1"/>
</dbReference>
<feature type="domain" description="HTH lysR-type" evidence="5">
    <location>
        <begin position="5"/>
        <end position="62"/>
    </location>
</feature>
<dbReference type="InterPro" id="IPR000847">
    <property type="entry name" value="LysR_HTH_N"/>
</dbReference>
<evidence type="ECO:0000256" key="2">
    <source>
        <dbReference type="ARBA" id="ARBA00023015"/>
    </source>
</evidence>
<keyword evidence="4" id="KW-0804">Transcription</keyword>
<dbReference type="Proteomes" id="UP001499967">
    <property type="component" value="Unassembled WGS sequence"/>
</dbReference>
<dbReference type="PANTHER" id="PTHR30579:SF7">
    <property type="entry name" value="HTH-TYPE TRANSCRIPTIONAL REGULATOR LRHA-RELATED"/>
    <property type="match status" value="1"/>
</dbReference>
<dbReference type="Pfam" id="PF03466">
    <property type="entry name" value="LysR_substrate"/>
    <property type="match status" value="1"/>
</dbReference>
<evidence type="ECO:0000256" key="1">
    <source>
        <dbReference type="ARBA" id="ARBA00009437"/>
    </source>
</evidence>
<dbReference type="RefSeq" id="WP_343942883.1">
    <property type="nucleotide sequence ID" value="NZ_BAAAHP010000108.1"/>
</dbReference>
<dbReference type="InterPro" id="IPR005119">
    <property type="entry name" value="LysR_subst-bd"/>
</dbReference>
<evidence type="ECO:0000259" key="5">
    <source>
        <dbReference type="PROSITE" id="PS50931"/>
    </source>
</evidence>
<evidence type="ECO:0000256" key="4">
    <source>
        <dbReference type="ARBA" id="ARBA00023163"/>
    </source>
</evidence>
<keyword evidence="2" id="KW-0805">Transcription regulation</keyword>
<dbReference type="Gene3D" id="3.40.190.10">
    <property type="entry name" value="Periplasmic binding protein-like II"/>
    <property type="match status" value="2"/>
</dbReference>
<dbReference type="Gene3D" id="1.10.10.10">
    <property type="entry name" value="Winged helix-like DNA-binding domain superfamily/Winged helix DNA-binding domain"/>
    <property type="match status" value="1"/>
</dbReference>
<dbReference type="SUPFAM" id="SSF53850">
    <property type="entry name" value="Periplasmic binding protein-like II"/>
    <property type="match status" value="1"/>
</dbReference>
<accession>A0ABN1QHH2</accession>